<dbReference type="InterPro" id="IPR037047">
    <property type="entry name" value="PITH_dom_sf"/>
</dbReference>
<dbReference type="PROSITE" id="PS51532">
    <property type="entry name" value="PITH"/>
    <property type="match status" value="1"/>
</dbReference>
<dbReference type="AlphaFoldDB" id="A0A9W8LI54"/>
<keyword evidence="5" id="KW-1185">Reference proteome</keyword>
<name>A0A9W8LI54_9FUNG</name>
<dbReference type="EMBL" id="JANBUM010000169">
    <property type="protein sequence ID" value="KAJ2782647.1"/>
    <property type="molecule type" value="Genomic_DNA"/>
</dbReference>
<gene>
    <name evidence="4" type="ORF">GGI15_002845</name>
</gene>
<proteinExistence type="inferred from homology"/>
<reference evidence="4" key="1">
    <citation type="submission" date="2022-07" db="EMBL/GenBank/DDBJ databases">
        <title>Phylogenomic reconstructions and comparative analyses of Kickxellomycotina fungi.</title>
        <authorList>
            <person name="Reynolds N.K."/>
            <person name="Stajich J.E."/>
            <person name="Barry K."/>
            <person name="Grigoriev I.V."/>
            <person name="Crous P."/>
            <person name="Smith M.E."/>
        </authorList>
    </citation>
    <scope>NUCLEOTIDE SEQUENCE</scope>
    <source>
        <strain evidence="4">BCRC 34489</strain>
    </source>
</reference>
<evidence type="ECO:0000256" key="2">
    <source>
        <dbReference type="SAM" id="MobiDB-lite"/>
    </source>
</evidence>
<comment type="caution">
    <text evidence="4">The sequence shown here is derived from an EMBL/GenBank/DDBJ whole genome shotgun (WGS) entry which is preliminary data.</text>
</comment>
<evidence type="ECO:0000259" key="3">
    <source>
        <dbReference type="PROSITE" id="PS51532"/>
    </source>
</evidence>
<organism evidence="4 5">
    <name type="scientific">Coemansia interrupta</name>
    <dbReference type="NCBI Taxonomy" id="1126814"/>
    <lineage>
        <taxon>Eukaryota</taxon>
        <taxon>Fungi</taxon>
        <taxon>Fungi incertae sedis</taxon>
        <taxon>Zoopagomycota</taxon>
        <taxon>Kickxellomycotina</taxon>
        <taxon>Kickxellomycetes</taxon>
        <taxon>Kickxellales</taxon>
        <taxon>Kickxellaceae</taxon>
        <taxon>Coemansia</taxon>
    </lineage>
</organism>
<dbReference type="InterPro" id="IPR008979">
    <property type="entry name" value="Galactose-bd-like_sf"/>
</dbReference>
<feature type="compositionally biased region" description="Basic and acidic residues" evidence="2">
    <location>
        <begin position="23"/>
        <end position="42"/>
    </location>
</feature>
<dbReference type="Gene3D" id="2.60.120.470">
    <property type="entry name" value="PITH domain"/>
    <property type="match status" value="1"/>
</dbReference>
<dbReference type="PANTHER" id="PTHR12175:SF1">
    <property type="entry name" value="PITH DOMAIN-CONTAINING PROTEIN 1"/>
    <property type="match status" value="1"/>
</dbReference>
<dbReference type="Proteomes" id="UP001140172">
    <property type="component" value="Unassembled WGS sequence"/>
</dbReference>
<dbReference type="PANTHER" id="PTHR12175">
    <property type="entry name" value="AD039 HT014 THIOREDOXIN FAMILY TRP26"/>
    <property type="match status" value="1"/>
</dbReference>
<dbReference type="OrthoDB" id="2635at2759"/>
<dbReference type="SUPFAM" id="SSF49785">
    <property type="entry name" value="Galactose-binding domain-like"/>
    <property type="match status" value="1"/>
</dbReference>
<feature type="domain" description="PITH" evidence="3">
    <location>
        <begin position="40"/>
        <end position="214"/>
    </location>
</feature>
<dbReference type="Pfam" id="PF06201">
    <property type="entry name" value="PITH"/>
    <property type="match status" value="1"/>
</dbReference>
<evidence type="ECO:0000256" key="1">
    <source>
        <dbReference type="ARBA" id="ARBA00025788"/>
    </source>
</evidence>
<evidence type="ECO:0000313" key="4">
    <source>
        <dbReference type="EMBL" id="KAJ2782647.1"/>
    </source>
</evidence>
<dbReference type="InterPro" id="IPR010400">
    <property type="entry name" value="PITH_dom"/>
</dbReference>
<dbReference type="InterPro" id="IPR045099">
    <property type="entry name" value="PITH1-like"/>
</dbReference>
<evidence type="ECO:0000313" key="5">
    <source>
        <dbReference type="Proteomes" id="UP001140172"/>
    </source>
</evidence>
<dbReference type="GO" id="GO:0005737">
    <property type="term" value="C:cytoplasm"/>
    <property type="evidence" value="ECO:0007669"/>
    <property type="project" value="UniProtKB-ARBA"/>
</dbReference>
<comment type="similarity">
    <text evidence="1">Belongs to the PITHD1 family.</text>
</comment>
<accession>A0A9W8LI54</accession>
<protein>
    <recommendedName>
        <fullName evidence="3">PITH domain-containing protein</fullName>
    </recommendedName>
</protein>
<sequence length="233" mass="26176">MNCQNEAGEDDYHPGHHHHGHGHGHDHDHSHSDGHDHSHDQPADTGMADSLFSKVNLDLVRCLNESTPDSIKRVFKPYHQRLDTTRFVTSDPDDPELLVYVPFTAMVKLKSIFIWGGPQDSSPSEVRVFANREDLDFDSIGDAEPTQQWALARGAREPVEYPVRVAKFASVRSLVLHFPACFAGDESMVYFLAFRGEWTEPQDKPVVAIYELKPNAADHKAPASELMGHHSIH</sequence>
<feature type="region of interest" description="Disordered" evidence="2">
    <location>
        <begin position="1"/>
        <end position="47"/>
    </location>
</feature>